<dbReference type="GO" id="GO:0009116">
    <property type="term" value="P:nucleoside metabolic process"/>
    <property type="evidence" value="ECO:0007669"/>
    <property type="project" value="InterPro"/>
</dbReference>
<sequence>MFHFPSLNTILVPQGAEYKAVCRGLSRVSGTTPTVMPIPVGIKPLTQYLQQLPVDKNSWNRPQSRVLVMGICGSLSQRYRVGDIVLYQDCVYQGKLQECDRSFTAQMQSALLEKVSLVKSLTSDRVVWSAAQKYHLGETLKVDVVDMEGFAALEFFKNTGVAVAMLRVVSDDCHHDIPDLTAAINSDGSLNPLPLAIGLLKQPLAAIRLIRGSLKGLKVLEEVTTSLWVNKS</sequence>
<evidence type="ECO:0000259" key="1">
    <source>
        <dbReference type="Pfam" id="PF01048"/>
    </source>
</evidence>
<feature type="domain" description="Nucleoside phosphorylase" evidence="1">
    <location>
        <begin position="65"/>
        <end position="174"/>
    </location>
</feature>
<reference evidence="2 3" key="1">
    <citation type="journal article" date="2021" name="Int. J. Syst. Evol. Microbiol.">
        <title>Amazonocrinis nigriterrae gen. nov., sp. nov., Atlanticothrix silvestris gen. nov., sp. nov. and Dendronalium phyllosphericum gen. nov., sp. nov., nostocacean cyanobacteria from Brazilian environments.</title>
        <authorList>
            <person name="Alvarenga D.O."/>
            <person name="Andreote A.P.D."/>
            <person name="Branco L.H.Z."/>
            <person name="Delbaje E."/>
            <person name="Cruz R.B."/>
            <person name="Varani A.M."/>
            <person name="Fiore M.F."/>
        </authorList>
    </citation>
    <scope>NUCLEOTIDE SEQUENCE [LARGE SCALE GENOMIC DNA]</scope>
    <source>
        <strain evidence="2 3">CENA357</strain>
    </source>
</reference>
<dbReference type="Gene3D" id="3.40.50.1580">
    <property type="entry name" value="Nucleoside phosphorylase domain"/>
    <property type="match status" value="1"/>
</dbReference>
<dbReference type="SUPFAM" id="SSF53167">
    <property type="entry name" value="Purine and uridine phosphorylases"/>
    <property type="match status" value="1"/>
</dbReference>
<proteinExistence type="predicted"/>
<organism evidence="2 3">
    <name type="scientific">Atlanticothrix silvestris CENA357</name>
    <dbReference type="NCBI Taxonomy" id="1725252"/>
    <lineage>
        <taxon>Bacteria</taxon>
        <taxon>Bacillati</taxon>
        <taxon>Cyanobacteriota</taxon>
        <taxon>Cyanophyceae</taxon>
        <taxon>Nostocales</taxon>
        <taxon>Nodulariaceae</taxon>
        <taxon>Atlanticothrix</taxon>
        <taxon>Atlanticothrix silvestris</taxon>
    </lineage>
</organism>
<dbReference type="RefSeq" id="WP_214440681.1">
    <property type="nucleotide sequence ID" value="NZ_JAECZB010000072.1"/>
</dbReference>
<accession>A0A8J7L3Y6</accession>
<dbReference type="InterPro" id="IPR000845">
    <property type="entry name" value="Nucleoside_phosphorylase_d"/>
</dbReference>
<gene>
    <name evidence="2" type="ORF">I8751_19040</name>
</gene>
<evidence type="ECO:0000313" key="2">
    <source>
        <dbReference type="EMBL" id="MBH8554424.1"/>
    </source>
</evidence>
<evidence type="ECO:0000313" key="3">
    <source>
        <dbReference type="Proteomes" id="UP000599391"/>
    </source>
</evidence>
<dbReference type="InterPro" id="IPR035994">
    <property type="entry name" value="Nucleoside_phosphorylase_sf"/>
</dbReference>
<dbReference type="AlphaFoldDB" id="A0A8J7L3Y6"/>
<comment type="caution">
    <text evidence="2">The sequence shown here is derived from an EMBL/GenBank/DDBJ whole genome shotgun (WGS) entry which is preliminary data.</text>
</comment>
<protein>
    <submittedName>
        <fullName evidence="2">Phosphorylase</fullName>
    </submittedName>
</protein>
<dbReference type="EMBL" id="JAECZB010000072">
    <property type="protein sequence ID" value="MBH8554424.1"/>
    <property type="molecule type" value="Genomic_DNA"/>
</dbReference>
<dbReference type="GO" id="GO:0003824">
    <property type="term" value="F:catalytic activity"/>
    <property type="evidence" value="ECO:0007669"/>
    <property type="project" value="InterPro"/>
</dbReference>
<keyword evidence="3" id="KW-1185">Reference proteome</keyword>
<dbReference type="Proteomes" id="UP000599391">
    <property type="component" value="Unassembled WGS sequence"/>
</dbReference>
<dbReference type="Pfam" id="PF01048">
    <property type="entry name" value="PNP_UDP_1"/>
    <property type="match status" value="1"/>
</dbReference>
<name>A0A8J7L3Y6_9CYAN</name>